<feature type="domain" description="SH3" evidence="7">
    <location>
        <begin position="42"/>
        <end position="101"/>
    </location>
</feature>
<dbReference type="SUPFAM" id="SSF50044">
    <property type="entry name" value="SH3-domain"/>
    <property type="match status" value="1"/>
</dbReference>
<evidence type="ECO:0000256" key="3">
    <source>
        <dbReference type="PROSITE-ProRule" id="PRU00168"/>
    </source>
</evidence>
<feature type="domain" description="N-terminal Ras-GEF" evidence="10">
    <location>
        <begin position="909"/>
        <end position="1041"/>
    </location>
</feature>
<dbReference type="InterPro" id="IPR036028">
    <property type="entry name" value="SH3-like_dom_sf"/>
</dbReference>
<dbReference type="PANTHER" id="PTHR23113:SF368">
    <property type="entry name" value="CELL DIVISION CONTROL PROTEIN 25"/>
    <property type="match status" value="1"/>
</dbReference>
<evidence type="ECO:0000256" key="4">
    <source>
        <dbReference type="PROSITE-ProRule" id="PRU00192"/>
    </source>
</evidence>
<feature type="region of interest" description="Disordered" evidence="6">
    <location>
        <begin position="297"/>
        <end position="356"/>
    </location>
</feature>
<protein>
    <recommendedName>
        <fullName evidence="13">SH3 domain-containing protein</fullName>
    </recommendedName>
</protein>
<dbReference type="OrthoDB" id="546434at2759"/>
<keyword evidence="2 3" id="KW-0344">Guanine-nucleotide releasing factor</keyword>
<dbReference type="InterPro" id="IPR000651">
    <property type="entry name" value="Ras-like_Gua-exchang_fac_N"/>
</dbReference>
<dbReference type="Gene3D" id="1.10.840.10">
    <property type="entry name" value="Ras guanine-nucleotide exchange factors catalytic domain"/>
    <property type="match status" value="1"/>
</dbReference>
<dbReference type="PRINTS" id="PR00452">
    <property type="entry name" value="SH3DOMAIN"/>
</dbReference>
<feature type="domain" description="WW" evidence="9">
    <location>
        <begin position="266"/>
        <end position="300"/>
    </location>
</feature>
<evidence type="ECO:0000259" key="10">
    <source>
        <dbReference type="PROSITE" id="PS50212"/>
    </source>
</evidence>
<dbReference type="Pfam" id="PF00018">
    <property type="entry name" value="SH3_1"/>
    <property type="match status" value="1"/>
</dbReference>
<dbReference type="CDD" id="cd00201">
    <property type="entry name" value="WW"/>
    <property type="match status" value="1"/>
</dbReference>
<dbReference type="InterPro" id="IPR001452">
    <property type="entry name" value="SH3_domain"/>
</dbReference>
<feature type="region of interest" description="Disordered" evidence="6">
    <location>
        <begin position="106"/>
        <end position="127"/>
    </location>
</feature>
<dbReference type="PROSITE" id="PS50009">
    <property type="entry name" value="RASGEF_CAT"/>
    <property type="match status" value="1"/>
</dbReference>
<dbReference type="AlphaFoldDB" id="A0A8H5B7K7"/>
<dbReference type="CDD" id="cd11883">
    <property type="entry name" value="SH3_Sdc25"/>
    <property type="match status" value="1"/>
</dbReference>
<dbReference type="Proteomes" id="UP000541558">
    <property type="component" value="Unassembled WGS sequence"/>
</dbReference>
<dbReference type="FunFam" id="2.30.30.40:FF:000072">
    <property type="entry name" value="Unconventional Myosin IB"/>
    <property type="match status" value="1"/>
</dbReference>
<evidence type="ECO:0000313" key="11">
    <source>
        <dbReference type="EMBL" id="KAF5318244.1"/>
    </source>
</evidence>
<feature type="compositionally biased region" description="Polar residues" evidence="6">
    <location>
        <begin position="10"/>
        <end position="27"/>
    </location>
</feature>
<dbReference type="InterPro" id="IPR001895">
    <property type="entry name" value="RASGEF_cat_dom"/>
</dbReference>
<feature type="compositionally biased region" description="Basic and acidic residues" evidence="6">
    <location>
        <begin position="342"/>
        <end position="352"/>
    </location>
</feature>
<evidence type="ECO:0000259" key="7">
    <source>
        <dbReference type="PROSITE" id="PS50002"/>
    </source>
</evidence>
<dbReference type="SUPFAM" id="SSF51045">
    <property type="entry name" value="WW domain"/>
    <property type="match status" value="1"/>
</dbReference>
<reference evidence="11 12" key="1">
    <citation type="journal article" date="2020" name="ISME J.">
        <title>Uncovering the hidden diversity of litter-decomposition mechanisms in mushroom-forming fungi.</title>
        <authorList>
            <person name="Floudas D."/>
            <person name="Bentzer J."/>
            <person name="Ahren D."/>
            <person name="Johansson T."/>
            <person name="Persson P."/>
            <person name="Tunlid A."/>
        </authorList>
    </citation>
    <scope>NUCLEOTIDE SEQUENCE [LARGE SCALE GENOMIC DNA]</scope>
    <source>
        <strain evidence="11 12">CBS 175.51</strain>
    </source>
</reference>
<dbReference type="PROSITE" id="PS50002">
    <property type="entry name" value="SH3"/>
    <property type="match status" value="1"/>
</dbReference>
<dbReference type="InterPro" id="IPR008937">
    <property type="entry name" value="Ras-like_GEF"/>
</dbReference>
<feature type="compositionally biased region" description="Basic and acidic residues" evidence="6">
    <location>
        <begin position="199"/>
        <end position="209"/>
    </location>
</feature>
<dbReference type="Gene3D" id="1.20.870.10">
    <property type="entry name" value="Son of sevenless (SoS) protein Chain: S domain 1"/>
    <property type="match status" value="1"/>
</dbReference>
<feature type="compositionally biased region" description="Low complexity" evidence="6">
    <location>
        <begin position="243"/>
        <end position="259"/>
    </location>
</feature>
<proteinExistence type="predicted"/>
<dbReference type="Pfam" id="PF00617">
    <property type="entry name" value="RasGEF"/>
    <property type="match status" value="1"/>
</dbReference>
<dbReference type="GO" id="GO:0005886">
    <property type="term" value="C:plasma membrane"/>
    <property type="evidence" value="ECO:0007669"/>
    <property type="project" value="TreeGrafter"/>
</dbReference>
<evidence type="ECO:0000256" key="5">
    <source>
        <dbReference type="SAM" id="Coils"/>
    </source>
</evidence>
<feature type="compositionally biased region" description="Polar residues" evidence="6">
    <location>
        <begin position="223"/>
        <end position="242"/>
    </location>
</feature>
<dbReference type="PROSITE" id="PS50212">
    <property type="entry name" value="RASGEF_NTER"/>
    <property type="match status" value="1"/>
</dbReference>
<evidence type="ECO:0000259" key="8">
    <source>
        <dbReference type="PROSITE" id="PS50009"/>
    </source>
</evidence>
<evidence type="ECO:0000256" key="2">
    <source>
        <dbReference type="ARBA" id="ARBA00022658"/>
    </source>
</evidence>
<keyword evidence="12" id="KW-1185">Reference proteome</keyword>
<comment type="caution">
    <text evidence="11">The sequence shown here is derived from an EMBL/GenBank/DDBJ whole genome shotgun (WGS) entry which is preliminary data.</text>
</comment>
<keyword evidence="5" id="KW-0175">Coiled coil</keyword>
<sequence length="1167" mass="127981">MVTIARGDGQTYTNDQNLTPGASANGVVNTQPAQDLDDDAQLTTFFCRALYDYDAQDASALSFRQGDVIEVLSQQPSGWWDGLLGEERGWFPSNYVTIIPDEETDQALSGSELSGAESSTAGPETEHGTVDMSTALMRGSQSENEEWLDNELSQRNGARDAPRSRANTGPSASSRAQPGDYWMPEVTPDHQIWFVNERTGERARDIPRESEDEASDGDLAGFTSESSARSTTSVNIPFTLNGSSDASSSSAHTRSTADTVPTVPTSRTPEPWVKKLWNDGSSYYYYNTVDGTSQWTRPLATTNGTPSGINGTSLGPESSSANNRLSLRNQSVRLSPAGCESGKAREERRPKDQNQAQGIELTSAEKIAQTLQQVLEPPPPEAVTDLAAVARSSIQAVVDNIQTNNTYREPDDYAHLDDLVSHVVYAVRNLLYITAIPTGHIPSSVLPRGGRDPRSQASQSSPLKPVQRKVTATLSRLVLSARAMQYDSGSQLADTLNRIETDAEELERAILSFVLEVQRTQHNAEPSSPERRKRLQGVFSTANIGLGLVGAGAAGSWKGLGWVSLENEAAAPKKALEAGVVAEIGGYLSQLQDTIAGLSHALRVVNDGSVEQVRQKVQQTVTQVSAFLTLVADINIARHIDIDGIRQGEVGPNDSYAHSVDNARRLVRTLETVLQSLYDDSAALLLTTQNIRENDPSQTPGDQEQCYDLLDKLSTSLSSNLSLCRQTTEAILSVGHEQADLAQGDYIGSIEWRMSRLSVINNQFSGPADGNPFRDDAYDSENEGVVGLEDAFSRPGARKKSVPPQDSSYESGQTAVTMNGNGASSSSLLPEMSDANSIDHTLVSHDAQDDPDAVDDLFDDEVMPKRTVRSKKEKDLGLWLGDEYADKVAADSRPWYLRPNYRPEDIIIETDGIRGGTVPALVERLTAHEHLTDRTYTEAFLMTFKSFTTVDELVDLLIARFRIQPPEGLTGAEREEWGKLKQHIIQIRVINTMKSILQQEDIIEKEDLYVLDKIKAFVSSDDVSAFPAAKQLLNLIEKRANEGTHMKSLINTNLAPPPPPIVPKNGKRLRLTDVDPLELARQLTIMESQLYQRIKPMECLQRAREQKTENMDNIAVVIQTSNKIADWVADLVLGKEDSRKRANIVKHLISVADRCRTLNNSDNRQTG</sequence>
<evidence type="ECO:0000259" key="9">
    <source>
        <dbReference type="PROSITE" id="PS50020"/>
    </source>
</evidence>
<feature type="compositionally biased region" description="Polar residues" evidence="6">
    <location>
        <begin position="165"/>
        <end position="176"/>
    </location>
</feature>
<dbReference type="CDD" id="cd06224">
    <property type="entry name" value="REM"/>
    <property type="match status" value="1"/>
</dbReference>
<dbReference type="InterPro" id="IPR001202">
    <property type="entry name" value="WW_dom"/>
</dbReference>
<keyword evidence="1 4" id="KW-0728">SH3 domain</keyword>
<evidence type="ECO:0000256" key="6">
    <source>
        <dbReference type="SAM" id="MobiDB-lite"/>
    </source>
</evidence>
<dbReference type="SUPFAM" id="SSF48366">
    <property type="entry name" value="Ras GEF"/>
    <property type="match status" value="1"/>
</dbReference>
<feature type="region of interest" description="Disordered" evidence="6">
    <location>
        <begin position="199"/>
        <end position="271"/>
    </location>
</feature>
<evidence type="ECO:0000313" key="12">
    <source>
        <dbReference type="Proteomes" id="UP000541558"/>
    </source>
</evidence>
<evidence type="ECO:0000256" key="1">
    <source>
        <dbReference type="ARBA" id="ARBA00022443"/>
    </source>
</evidence>
<feature type="domain" description="Ras-GEF" evidence="8">
    <location>
        <begin position="1075"/>
        <end position="1167"/>
    </location>
</feature>
<dbReference type="InterPro" id="IPR023578">
    <property type="entry name" value="Ras_GEF_dom_sf"/>
</dbReference>
<dbReference type="PANTHER" id="PTHR23113">
    <property type="entry name" value="GUANINE NUCLEOTIDE EXCHANGE FACTOR"/>
    <property type="match status" value="1"/>
</dbReference>
<dbReference type="PROSITE" id="PS01159">
    <property type="entry name" value="WW_DOMAIN_1"/>
    <property type="match status" value="1"/>
</dbReference>
<dbReference type="PROSITE" id="PS50020">
    <property type="entry name" value="WW_DOMAIN_2"/>
    <property type="match status" value="1"/>
</dbReference>
<feature type="region of interest" description="Disordered" evidence="6">
    <location>
        <begin position="139"/>
        <end position="185"/>
    </location>
</feature>
<gene>
    <name evidence="11" type="ORF">D9611_014672</name>
</gene>
<evidence type="ECO:0008006" key="13">
    <source>
        <dbReference type="Google" id="ProtNLM"/>
    </source>
</evidence>
<dbReference type="GO" id="GO:0005085">
    <property type="term" value="F:guanyl-nucleotide exchange factor activity"/>
    <property type="evidence" value="ECO:0007669"/>
    <property type="project" value="UniProtKB-KW"/>
</dbReference>
<feature type="coiled-coil region" evidence="5">
    <location>
        <begin position="489"/>
        <end position="516"/>
    </location>
</feature>
<feature type="region of interest" description="Disordered" evidence="6">
    <location>
        <begin position="442"/>
        <end position="468"/>
    </location>
</feature>
<name>A0A8H5B7K7_9AGAR</name>
<dbReference type="Pfam" id="PF00618">
    <property type="entry name" value="RasGEF_N"/>
    <property type="match status" value="1"/>
</dbReference>
<dbReference type="EMBL" id="JAACJK010000183">
    <property type="protein sequence ID" value="KAF5318244.1"/>
    <property type="molecule type" value="Genomic_DNA"/>
</dbReference>
<accession>A0A8H5B7K7</accession>
<dbReference type="SMART" id="SM00229">
    <property type="entry name" value="RasGEFN"/>
    <property type="match status" value="1"/>
</dbReference>
<dbReference type="Gene3D" id="2.30.30.40">
    <property type="entry name" value="SH3 Domains"/>
    <property type="match status" value="1"/>
</dbReference>
<feature type="compositionally biased region" description="Low complexity" evidence="6">
    <location>
        <begin position="318"/>
        <end position="331"/>
    </location>
</feature>
<feature type="compositionally biased region" description="Polar residues" evidence="6">
    <location>
        <begin position="297"/>
        <end position="317"/>
    </location>
</feature>
<feature type="compositionally biased region" description="Polar residues" evidence="6">
    <location>
        <begin position="804"/>
        <end position="829"/>
    </location>
</feature>
<dbReference type="SMART" id="SM00326">
    <property type="entry name" value="SH3"/>
    <property type="match status" value="1"/>
</dbReference>
<feature type="region of interest" description="Disordered" evidence="6">
    <location>
        <begin position="788"/>
        <end position="829"/>
    </location>
</feature>
<feature type="region of interest" description="Disordered" evidence="6">
    <location>
        <begin position="1"/>
        <end position="27"/>
    </location>
</feature>
<dbReference type="GO" id="GO:0007265">
    <property type="term" value="P:Ras protein signal transduction"/>
    <property type="evidence" value="ECO:0007669"/>
    <property type="project" value="TreeGrafter"/>
</dbReference>
<dbReference type="InterPro" id="IPR036964">
    <property type="entry name" value="RASGEF_cat_dom_sf"/>
</dbReference>
<dbReference type="InterPro" id="IPR036020">
    <property type="entry name" value="WW_dom_sf"/>
</dbReference>
<organism evidence="11 12">
    <name type="scientific">Ephemerocybe angulata</name>
    <dbReference type="NCBI Taxonomy" id="980116"/>
    <lineage>
        <taxon>Eukaryota</taxon>
        <taxon>Fungi</taxon>
        <taxon>Dikarya</taxon>
        <taxon>Basidiomycota</taxon>
        <taxon>Agaricomycotina</taxon>
        <taxon>Agaricomycetes</taxon>
        <taxon>Agaricomycetidae</taxon>
        <taxon>Agaricales</taxon>
        <taxon>Agaricineae</taxon>
        <taxon>Psathyrellaceae</taxon>
        <taxon>Ephemerocybe</taxon>
    </lineage>
</organism>
<feature type="compositionally biased region" description="Low complexity" evidence="6">
    <location>
        <begin position="107"/>
        <end position="119"/>
    </location>
</feature>